<dbReference type="SUPFAM" id="SSF53254">
    <property type="entry name" value="Phosphoglycerate mutase-like"/>
    <property type="match status" value="1"/>
</dbReference>
<dbReference type="RefSeq" id="WP_062626208.1">
    <property type="nucleotide sequence ID" value="NZ_AP018738.1"/>
</dbReference>
<dbReference type="GO" id="GO:0005737">
    <property type="term" value="C:cytoplasm"/>
    <property type="evidence" value="ECO:0007669"/>
    <property type="project" value="InterPro"/>
</dbReference>
<dbReference type="InterPro" id="IPR013078">
    <property type="entry name" value="His_Pase_superF_clade-1"/>
</dbReference>
<dbReference type="InterPro" id="IPR029033">
    <property type="entry name" value="His_PPase_superfam"/>
</dbReference>
<dbReference type="OrthoDB" id="9814783at2"/>
<proteinExistence type="predicted"/>
<dbReference type="AlphaFoldDB" id="A0A2Z6GE36"/>
<dbReference type="Pfam" id="PF00300">
    <property type="entry name" value="His_Phos_1"/>
    <property type="match status" value="1"/>
</dbReference>
<evidence type="ECO:0000313" key="2">
    <source>
        <dbReference type="Proteomes" id="UP000033070"/>
    </source>
</evidence>
<reference evidence="1 2" key="1">
    <citation type="submission" date="2018-06" db="EMBL/GenBank/DDBJ databases">
        <title>OYT1 Genome Sequencing.</title>
        <authorList>
            <person name="Kato S."/>
            <person name="Itoh T."/>
            <person name="Ohkuma M."/>
        </authorList>
    </citation>
    <scope>NUCLEOTIDE SEQUENCE [LARGE SCALE GENOMIC DNA]</scope>
    <source>
        <strain evidence="1 2">OYT1</strain>
    </source>
</reference>
<dbReference type="STRING" id="1188319.OYT1_01009"/>
<dbReference type="CDD" id="cd07067">
    <property type="entry name" value="HP_PGM_like"/>
    <property type="match status" value="1"/>
</dbReference>
<evidence type="ECO:0000313" key="1">
    <source>
        <dbReference type="EMBL" id="BBE51544.1"/>
    </source>
</evidence>
<name>A0A2Z6GE36_9PROT</name>
<dbReference type="Gene3D" id="3.40.50.1240">
    <property type="entry name" value="Phosphoglycerate mutase-like"/>
    <property type="match status" value="1"/>
</dbReference>
<organism evidence="1 2">
    <name type="scientific">Ferriphaselus amnicola</name>
    <dbReference type="NCBI Taxonomy" id="1188319"/>
    <lineage>
        <taxon>Bacteria</taxon>
        <taxon>Pseudomonadati</taxon>
        <taxon>Pseudomonadota</taxon>
        <taxon>Betaproteobacteria</taxon>
        <taxon>Nitrosomonadales</taxon>
        <taxon>Gallionellaceae</taxon>
        <taxon>Ferriphaselus</taxon>
    </lineage>
</organism>
<protein>
    <submittedName>
        <fullName evidence="1">Phosphohistidine phosphatase SixA</fullName>
    </submittedName>
</protein>
<sequence length="150" mass="16442">MELILWRHADAEFSYPDLERPLSEKGHKQARRMAKFLLPKLPERGVILVSPALRAQQTAAALGVAFITESRIAPDATADSVLQAADWPNGDGCVLIVGHQPTLGRVAARVLFGSEIELSVKKGSVWWMSASDQRRSDAGNLKLMITPEQV</sequence>
<dbReference type="SMART" id="SM00855">
    <property type="entry name" value="PGAM"/>
    <property type="match status" value="1"/>
</dbReference>
<dbReference type="GO" id="GO:0101006">
    <property type="term" value="F:protein histidine phosphatase activity"/>
    <property type="evidence" value="ECO:0007669"/>
    <property type="project" value="InterPro"/>
</dbReference>
<dbReference type="NCBIfam" id="TIGR00249">
    <property type="entry name" value="sixA"/>
    <property type="match status" value="1"/>
</dbReference>
<dbReference type="KEGG" id="fam:OYT1_ch2018"/>
<dbReference type="EMBL" id="AP018738">
    <property type="protein sequence ID" value="BBE51544.1"/>
    <property type="molecule type" value="Genomic_DNA"/>
</dbReference>
<dbReference type="Proteomes" id="UP000033070">
    <property type="component" value="Chromosome"/>
</dbReference>
<keyword evidence="2" id="KW-1185">Reference proteome</keyword>
<accession>A0A2Z6GE36</accession>
<dbReference type="InterPro" id="IPR004449">
    <property type="entry name" value="SixA"/>
</dbReference>
<gene>
    <name evidence="1" type="ORF">OYT1_ch2018</name>
</gene>